<evidence type="ECO:0000313" key="4">
    <source>
        <dbReference type="Proteomes" id="UP000070560"/>
    </source>
</evidence>
<keyword evidence="4" id="KW-1185">Reference proteome</keyword>
<reference evidence="2 4" key="1">
    <citation type="submission" date="2015-10" db="EMBL/GenBank/DDBJ databases">
        <title>Candidatus Desulfofervidus auxilii, a hydrogenotrophic sulfate-reducing bacterium involved in the thermophilic anaerobic oxidation of methane.</title>
        <authorList>
            <person name="Krukenberg V."/>
            <person name="Richter M."/>
            <person name="Wegener G."/>
        </authorList>
    </citation>
    <scope>NUCLEOTIDE SEQUENCE [LARGE SCALE GENOMIC DNA]</scope>
    <source>
        <strain evidence="2 4">HS1</strain>
    </source>
</reference>
<reference evidence="3" key="2">
    <citation type="journal article" date="2020" name="mSystems">
        <title>Genome- and Community-Level Interaction Insights into Carbon Utilization and Element Cycling Functions of Hydrothermarchaeota in Hydrothermal Sediment.</title>
        <authorList>
            <person name="Zhou Z."/>
            <person name="Liu Y."/>
            <person name="Xu W."/>
            <person name="Pan J."/>
            <person name="Luo Z.H."/>
            <person name="Li M."/>
        </authorList>
    </citation>
    <scope>NUCLEOTIDE SEQUENCE [LARGE SCALE GENOMIC DNA]</scope>
    <source>
        <strain evidence="3">HyVt-389</strain>
    </source>
</reference>
<proteinExistence type="predicted"/>
<feature type="signal peptide" evidence="1">
    <location>
        <begin position="1"/>
        <end position="20"/>
    </location>
</feature>
<name>A0A7C1VNX1_DESA2</name>
<dbReference type="OrthoDB" id="5417572at2"/>
<protein>
    <submittedName>
        <fullName evidence="3">LbtU family siderophore porin</fullName>
    </submittedName>
</protein>
<dbReference type="Proteomes" id="UP000885738">
    <property type="component" value="Unassembled WGS sequence"/>
</dbReference>
<dbReference type="EMBL" id="DRIH01000162">
    <property type="protein sequence ID" value="HEC68102.1"/>
    <property type="molecule type" value="Genomic_DNA"/>
</dbReference>
<accession>A0A7C1VNX1</accession>
<evidence type="ECO:0000313" key="2">
    <source>
        <dbReference type="EMBL" id="AMM41264.1"/>
    </source>
</evidence>
<gene>
    <name evidence="3" type="ORF">ENI35_04750</name>
    <name evidence="2" type="ORF">HS1_001463</name>
</gene>
<sequence length="376" mass="42057">MKKVGTLLAVFMLFSSLCFAEVEKGIIDTIAKRIEFHGELEAGFWLESIGHKNVKGRVEDSEIQLTTAALAIEAEVADWINVAVVPLFEVDEFFIDEGHVTLGPTENIPLYLTAGLLYHPFGKREEYTHFPDDPFINLPLTLYFGEIWDPGVIIGYTQDFGPSNITLEGFAVYADVSDSEENRQVDTFGFNLCYNISTEDYSFEIGGSWINNVLDSSGFKDYFDEEGAWDGEFRTEKDIDGVAVYASGEYRGLYFTAEYMTATSTLERQGLIGRSGEKGARPRVWGVEVGAALENYVPLPKPVEVMFRYEGSLDAQEIYEIPRNRYAVGANIGLHDYLTWSLAYAYNDYNEGYGGGDPTGNPTNGSLFFTQMAIEF</sequence>
<evidence type="ECO:0000313" key="3">
    <source>
        <dbReference type="EMBL" id="HEC68102.1"/>
    </source>
</evidence>
<feature type="chain" id="PRO_5039820230" evidence="1">
    <location>
        <begin position="21"/>
        <end position="376"/>
    </location>
</feature>
<dbReference type="NCBIfam" id="NF033652">
    <property type="entry name" value="LbtU_sider_porin"/>
    <property type="match status" value="1"/>
</dbReference>
<dbReference type="KEGG" id="daw:HS1_001463"/>
<dbReference type="SUPFAM" id="SSF56935">
    <property type="entry name" value="Porins"/>
    <property type="match status" value="1"/>
</dbReference>
<keyword evidence="1" id="KW-0732">Signal</keyword>
<dbReference type="RefSeq" id="WP_066063043.1">
    <property type="nucleotide sequence ID" value="NZ_CP013015.1"/>
</dbReference>
<evidence type="ECO:0000256" key="1">
    <source>
        <dbReference type="SAM" id="SignalP"/>
    </source>
</evidence>
<dbReference type="EMBL" id="CP013015">
    <property type="protein sequence ID" value="AMM41264.1"/>
    <property type="molecule type" value="Genomic_DNA"/>
</dbReference>
<dbReference type="AlphaFoldDB" id="A0A7C1VNX1"/>
<organism evidence="3">
    <name type="scientific">Desulfofervidus auxilii</name>
    <dbReference type="NCBI Taxonomy" id="1621989"/>
    <lineage>
        <taxon>Bacteria</taxon>
        <taxon>Pseudomonadati</taxon>
        <taxon>Thermodesulfobacteriota</taxon>
        <taxon>Candidatus Desulfofervidia</taxon>
        <taxon>Candidatus Desulfofervidales</taxon>
        <taxon>Candidatus Desulfofervidaceae</taxon>
        <taxon>Candidatus Desulfofervidus</taxon>
    </lineage>
</organism>
<dbReference type="Proteomes" id="UP000070560">
    <property type="component" value="Chromosome"/>
</dbReference>